<reference evidence="4 5" key="1">
    <citation type="journal article" date="2014" name="Agronomy (Basel)">
        <title>A Draft Genome Sequence for Ensete ventricosum, the Drought-Tolerant Tree Against Hunger.</title>
        <authorList>
            <person name="Harrison J."/>
            <person name="Moore K.A."/>
            <person name="Paszkiewicz K."/>
            <person name="Jones T."/>
            <person name="Grant M."/>
            <person name="Ambacheew D."/>
            <person name="Muzemil S."/>
            <person name="Studholme D.J."/>
        </authorList>
    </citation>
    <scope>NUCLEOTIDE SEQUENCE [LARGE SCALE GENOMIC DNA]</scope>
</reference>
<dbReference type="GO" id="GO:0003735">
    <property type="term" value="F:structural constituent of ribosome"/>
    <property type="evidence" value="ECO:0007669"/>
    <property type="project" value="InterPro"/>
</dbReference>
<dbReference type="GO" id="GO:0022625">
    <property type="term" value="C:cytosolic large ribosomal subunit"/>
    <property type="evidence" value="ECO:0007669"/>
    <property type="project" value="TreeGrafter"/>
</dbReference>
<proteinExistence type="predicted"/>
<dbReference type="PANTHER" id="PTHR10715:SF0">
    <property type="entry name" value="LARGE RIBOSOMAL SUBUNIT PROTEIN EL6"/>
    <property type="match status" value="1"/>
</dbReference>
<evidence type="ECO:0000256" key="1">
    <source>
        <dbReference type="SAM" id="MobiDB-lite"/>
    </source>
</evidence>
<feature type="region of interest" description="Disordered" evidence="1">
    <location>
        <begin position="38"/>
        <end position="59"/>
    </location>
</feature>
<evidence type="ECO:0000256" key="2">
    <source>
        <dbReference type="SAM" id="Phobius"/>
    </source>
</evidence>
<keyword evidence="2" id="KW-0472">Membrane</keyword>
<protein>
    <recommendedName>
        <fullName evidence="3">Large ribosomal subunit protein uL6 N-terminal domain-containing protein</fullName>
    </recommendedName>
</protein>
<feature type="transmembrane region" description="Helical" evidence="2">
    <location>
        <begin position="224"/>
        <end position="249"/>
    </location>
</feature>
<dbReference type="EMBL" id="AMZH03007112">
    <property type="protein sequence ID" value="RRT62122.1"/>
    <property type="molecule type" value="Genomic_DNA"/>
</dbReference>
<sequence>MDRFYRVSELQQVHAKNRFCFHFAPVITADEIEQCSGRSVRSEAGSKGGGFEEGEETSVGPKTHFTEQFFTAKSILEFRIRIERTVLILTVHHTEVDHDLMSLPFAGVSFYLLTRIYIPSATPPAGIRVCISLAFAMAPPKKARMASRNPSLIRGIGKFSRSKMYHKRGIWAIKAKHGGSFPHHDPKPAPTTPAAVKPPKFYPADDVKTPIPNHRKPKPTKLRYVAGLSCVSCCFHVVLSSVFVMRSFFVF</sequence>
<feature type="domain" description="Large ribosomal subunit protein uL6 N-terminal" evidence="3">
    <location>
        <begin position="140"/>
        <end position="196"/>
    </location>
</feature>
<dbReference type="InterPro" id="IPR005568">
    <property type="entry name" value="Ribosomal_uL6_N"/>
</dbReference>
<dbReference type="PANTHER" id="PTHR10715">
    <property type="entry name" value="60S RIBOSOMAL PROTEIN L6"/>
    <property type="match status" value="1"/>
</dbReference>
<evidence type="ECO:0000313" key="5">
    <source>
        <dbReference type="Proteomes" id="UP000287651"/>
    </source>
</evidence>
<dbReference type="Pfam" id="PF03868">
    <property type="entry name" value="Ribosomal_L6e_N"/>
    <property type="match status" value="1"/>
</dbReference>
<dbReference type="GO" id="GO:0003723">
    <property type="term" value="F:RNA binding"/>
    <property type="evidence" value="ECO:0007669"/>
    <property type="project" value="TreeGrafter"/>
</dbReference>
<dbReference type="AlphaFoldDB" id="A0A426ZDV0"/>
<evidence type="ECO:0000313" key="4">
    <source>
        <dbReference type="EMBL" id="RRT62122.1"/>
    </source>
</evidence>
<dbReference type="Proteomes" id="UP000287651">
    <property type="component" value="Unassembled WGS sequence"/>
</dbReference>
<dbReference type="GO" id="GO:0002181">
    <property type="term" value="P:cytoplasmic translation"/>
    <property type="evidence" value="ECO:0007669"/>
    <property type="project" value="TreeGrafter"/>
</dbReference>
<comment type="caution">
    <text evidence="4">The sequence shown here is derived from an EMBL/GenBank/DDBJ whole genome shotgun (WGS) entry which is preliminary data.</text>
</comment>
<dbReference type="InterPro" id="IPR000915">
    <property type="entry name" value="60S_ribosomal_eL6"/>
</dbReference>
<evidence type="ECO:0000259" key="3">
    <source>
        <dbReference type="Pfam" id="PF03868"/>
    </source>
</evidence>
<name>A0A426ZDV0_ENSVE</name>
<organism evidence="4 5">
    <name type="scientific">Ensete ventricosum</name>
    <name type="common">Abyssinian banana</name>
    <name type="synonym">Musa ensete</name>
    <dbReference type="NCBI Taxonomy" id="4639"/>
    <lineage>
        <taxon>Eukaryota</taxon>
        <taxon>Viridiplantae</taxon>
        <taxon>Streptophyta</taxon>
        <taxon>Embryophyta</taxon>
        <taxon>Tracheophyta</taxon>
        <taxon>Spermatophyta</taxon>
        <taxon>Magnoliopsida</taxon>
        <taxon>Liliopsida</taxon>
        <taxon>Zingiberales</taxon>
        <taxon>Musaceae</taxon>
        <taxon>Ensete</taxon>
    </lineage>
</organism>
<keyword evidence="2" id="KW-1133">Transmembrane helix</keyword>
<dbReference type="GO" id="GO:0000027">
    <property type="term" value="P:ribosomal large subunit assembly"/>
    <property type="evidence" value="ECO:0007669"/>
    <property type="project" value="TreeGrafter"/>
</dbReference>
<keyword evidence="2" id="KW-0812">Transmembrane</keyword>
<gene>
    <name evidence="4" type="ORF">B296_00020207</name>
</gene>
<accession>A0A426ZDV0</accession>